<evidence type="ECO:0000256" key="1">
    <source>
        <dbReference type="SAM" id="MobiDB-lite"/>
    </source>
</evidence>
<dbReference type="Proteomes" id="UP000593571">
    <property type="component" value="Unassembled WGS sequence"/>
</dbReference>
<protein>
    <submittedName>
        <fullName evidence="2">Uncharacterized protein</fullName>
    </submittedName>
</protein>
<feature type="compositionally biased region" description="Pro residues" evidence="1">
    <location>
        <begin position="42"/>
        <end position="54"/>
    </location>
</feature>
<sequence>MVACGHLPCLQLLPPTCVCGHCGFSRRGEHEAPGEEAAAPGPARPLPRGMPGPPGGSGSAMILTTVLRVFCLTLIRAGTDLGARSEVGHYFIFQTQSHRLQPRLSKRTFTTSLADGNGGERLCLFSRSQFPLVFLNQLSDKWPKDVLYHILFWGLLLANHFAARGRSTAVSWGQ</sequence>
<accession>A0A7J8D6S4</accession>
<gene>
    <name evidence="2" type="ORF">HJG63_008825</name>
</gene>
<comment type="caution">
    <text evidence="2">The sequence shown here is derived from an EMBL/GenBank/DDBJ whole genome shotgun (WGS) entry which is preliminary data.</text>
</comment>
<name>A0A7J8D6S4_ROUAE</name>
<evidence type="ECO:0000313" key="3">
    <source>
        <dbReference type="Proteomes" id="UP000593571"/>
    </source>
</evidence>
<dbReference type="AlphaFoldDB" id="A0A7J8D6S4"/>
<reference evidence="2 3" key="1">
    <citation type="journal article" date="2020" name="Nature">
        <title>Six reference-quality genomes reveal evolution of bat adaptations.</title>
        <authorList>
            <person name="Jebb D."/>
            <person name="Huang Z."/>
            <person name="Pippel M."/>
            <person name="Hughes G.M."/>
            <person name="Lavrichenko K."/>
            <person name="Devanna P."/>
            <person name="Winkler S."/>
            <person name="Jermiin L.S."/>
            <person name="Skirmuntt E.C."/>
            <person name="Katzourakis A."/>
            <person name="Burkitt-Gray L."/>
            <person name="Ray D.A."/>
            <person name="Sullivan K.A.M."/>
            <person name="Roscito J.G."/>
            <person name="Kirilenko B.M."/>
            <person name="Davalos L.M."/>
            <person name="Corthals A.P."/>
            <person name="Power M.L."/>
            <person name="Jones G."/>
            <person name="Ransome R.D."/>
            <person name="Dechmann D.K.N."/>
            <person name="Locatelli A.G."/>
            <person name="Puechmaille S.J."/>
            <person name="Fedrigo O."/>
            <person name="Jarvis E.D."/>
            <person name="Hiller M."/>
            <person name="Vernes S.C."/>
            <person name="Myers E.W."/>
            <person name="Teeling E.C."/>
        </authorList>
    </citation>
    <scope>NUCLEOTIDE SEQUENCE [LARGE SCALE GENOMIC DNA]</scope>
    <source>
        <strain evidence="2">MRouAeg1</strain>
        <tissue evidence="2">Muscle</tissue>
    </source>
</reference>
<evidence type="ECO:0000313" key="2">
    <source>
        <dbReference type="EMBL" id="KAF6418803.1"/>
    </source>
</evidence>
<proteinExistence type="predicted"/>
<keyword evidence="3" id="KW-1185">Reference proteome</keyword>
<feature type="region of interest" description="Disordered" evidence="1">
    <location>
        <begin position="28"/>
        <end position="57"/>
    </location>
</feature>
<dbReference type="EMBL" id="JACASE010000013">
    <property type="protein sequence ID" value="KAF6418803.1"/>
    <property type="molecule type" value="Genomic_DNA"/>
</dbReference>
<organism evidence="2 3">
    <name type="scientific">Rousettus aegyptiacus</name>
    <name type="common">Egyptian fruit bat</name>
    <name type="synonym">Pteropus aegyptiacus</name>
    <dbReference type="NCBI Taxonomy" id="9407"/>
    <lineage>
        <taxon>Eukaryota</taxon>
        <taxon>Metazoa</taxon>
        <taxon>Chordata</taxon>
        <taxon>Craniata</taxon>
        <taxon>Vertebrata</taxon>
        <taxon>Euteleostomi</taxon>
        <taxon>Mammalia</taxon>
        <taxon>Eutheria</taxon>
        <taxon>Laurasiatheria</taxon>
        <taxon>Chiroptera</taxon>
        <taxon>Yinpterochiroptera</taxon>
        <taxon>Pteropodoidea</taxon>
        <taxon>Pteropodidae</taxon>
        <taxon>Rousettinae</taxon>
        <taxon>Rousettus</taxon>
    </lineage>
</organism>